<dbReference type="Pfam" id="PF03603">
    <property type="entry name" value="DNA_III_psi"/>
    <property type="match status" value="1"/>
</dbReference>
<evidence type="ECO:0000313" key="5">
    <source>
        <dbReference type="Proteomes" id="UP001056483"/>
    </source>
</evidence>
<dbReference type="RefSeq" id="WP_250247000.1">
    <property type="nucleotide sequence ID" value="NZ_CP097749.1"/>
</dbReference>
<keyword evidence="1" id="KW-0808">Transferase</keyword>
<dbReference type="AlphaFoldDB" id="A0AAE9IAK9"/>
<dbReference type="PIRSF" id="PIRSF029225">
    <property type="entry name" value="DNA_pol_III_psi"/>
    <property type="match status" value="1"/>
</dbReference>
<dbReference type="GO" id="GO:0006260">
    <property type="term" value="P:DNA replication"/>
    <property type="evidence" value="ECO:0007669"/>
    <property type="project" value="UniProtKB-KW"/>
</dbReference>
<organism evidence="3 4">
    <name type="scientific">Candidatus Blochmanniella camponoti</name>
    <dbReference type="NCBI Taxonomy" id="108080"/>
    <lineage>
        <taxon>Bacteria</taxon>
        <taxon>Pseudomonadati</taxon>
        <taxon>Pseudomonadota</taxon>
        <taxon>Gammaproteobacteria</taxon>
        <taxon>Enterobacterales</taxon>
        <taxon>Enterobacteriaceae</taxon>
        <taxon>ant endosymbionts</taxon>
        <taxon>Candidatus Blochmanniella</taxon>
    </lineage>
</organism>
<reference evidence="3" key="1">
    <citation type="submission" date="2022-05" db="EMBL/GenBank/DDBJ databases">
        <title>Impact of host demography and evolutionary history on endosymbiont molecular evolution: a test in carpenter ants (Genus Camponotus) and their Blochmannia endosymbionts.</title>
        <authorList>
            <person name="Manthey J.D."/>
            <person name="Giron J.C."/>
            <person name="Hruska J.P."/>
        </authorList>
    </citation>
    <scope>NUCLEOTIDE SEQUENCE</scope>
    <source>
        <strain evidence="3">C-049</strain>
        <strain evidence="2">C-050</strain>
    </source>
</reference>
<dbReference type="InterPro" id="IPR004615">
    <property type="entry name" value="DNA_pol_III_psi"/>
</dbReference>
<keyword evidence="1" id="KW-0239">DNA-directed DNA polymerase</keyword>
<dbReference type="EMBL" id="CP097750">
    <property type="protein sequence ID" value="URJ24549.1"/>
    <property type="molecule type" value="Genomic_DNA"/>
</dbReference>
<dbReference type="SUPFAM" id="SSF102220">
    <property type="entry name" value="DNA polymerase III psi subunit"/>
    <property type="match status" value="1"/>
</dbReference>
<dbReference type="Proteomes" id="UP001056323">
    <property type="component" value="Chromosome"/>
</dbReference>
<protein>
    <recommendedName>
        <fullName evidence="1">DNA polymerase III subunit psi</fullName>
    </recommendedName>
</protein>
<dbReference type="GO" id="GO:0008408">
    <property type="term" value="F:3'-5' exonuclease activity"/>
    <property type="evidence" value="ECO:0007669"/>
    <property type="project" value="InterPro"/>
</dbReference>
<sequence length="140" mass="16343">MFTNNRNKPCTFIFQELGITLWKLRYPVVLDNINPIKLWPCLRLILISSDFPISLDDPFVQDVIRAMQINPKEVYALTTNQIKILIIPSEFSCYCWWIGTEVSNNLNSICLTTPSLPILKCDIRAKRDLWRQISDIRLNT</sequence>
<keyword evidence="5" id="KW-1185">Reference proteome</keyword>
<dbReference type="GO" id="GO:0003887">
    <property type="term" value="F:DNA-directed DNA polymerase activity"/>
    <property type="evidence" value="ECO:0007669"/>
    <property type="project" value="UniProtKB-KW"/>
</dbReference>
<evidence type="ECO:0000313" key="3">
    <source>
        <dbReference type="EMBL" id="URJ27351.1"/>
    </source>
</evidence>
<name>A0AAE9IAK9_9ENTR</name>
<proteinExistence type="predicted"/>
<keyword evidence="1" id="KW-0235">DNA replication</keyword>
<keyword evidence="1" id="KW-0548">Nucleotidyltransferase</keyword>
<dbReference type="Gene3D" id="3.40.50.10220">
    <property type="entry name" value="DNA polymerase III, psi subunit"/>
    <property type="match status" value="1"/>
</dbReference>
<dbReference type="EMBL" id="CP097751">
    <property type="protein sequence ID" value="URJ27351.1"/>
    <property type="molecule type" value="Genomic_DNA"/>
</dbReference>
<dbReference type="InterPro" id="IPR036654">
    <property type="entry name" value="DNA_pol_III_psi_sf"/>
</dbReference>
<dbReference type="Proteomes" id="UP001056483">
    <property type="component" value="Chromosome"/>
</dbReference>
<gene>
    <name evidence="3" type="ORF">M9394_02155</name>
    <name evidence="2" type="ORF">M9404_00205</name>
</gene>
<evidence type="ECO:0000256" key="1">
    <source>
        <dbReference type="PIRNR" id="PIRNR029225"/>
    </source>
</evidence>
<accession>A0AAE9IAK9</accession>
<evidence type="ECO:0000313" key="4">
    <source>
        <dbReference type="Proteomes" id="UP001056323"/>
    </source>
</evidence>
<comment type="function">
    <text evidence="1">Part of the beta sliding clamp loading complex, which hydrolyzes ATP to load the beta clamp onto primed DNA to form the DNA replication pre-initiation complex. DNA polymerase III is a complex, multichain enzyme responsible for most of the replicative synthesis in bacteria. This DNA polymerase also exhibits 3' to 5' exonuclease activity.</text>
</comment>
<evidence type="ECO:0000313" key="2">
    <source>
        <dbReference type="EMBL" id="URJ24549.1"/>
    </source>
</evidence>
<dbReference type="KEGG" id="bhb:M9394_02155"/>